<keyword evidence="4 5" id="KW-0408">Iron</keyword>
<gene>
    <name evidence="6" type="ORF">Prudu_002298</name>
</gene>
<keyword evidence="3" id="KW-0223">Dioxygenase</keyword>
<dbReference type="PANTHER" id="PTHR10543">
    <property type="entry name" value="BETA-CAROTENE DIOXYGENASE"/>
    <property type="match status" value="1"/>
</dbReference>
<protein>
    <submittedName>
        <fullName evidence="6">Uncharacterized protein</fullName>
    </submittedName>
</protein>
<proteinExistence type="inferred from homology"/>
<evidence type="ECO:0000256" key="2">
    <source>
        <dbReference type="ARBA" id="ARBA00022723"/>
    </source>
</evidence>
<evidence type="ECO:0000313" key="6">
    <source>
        <dbReference type="EMBL" id="BBG94094.1"/>
    </source>
</evidence>
<dbReference type="PANTHER" id="PTHR10543:SF46">
    <property type="entry name" value="CAROTENOID CLEAVAGE DIOXYGENASE 4, CHLOROPLASTIC-RELATED"/>
    <property type="match status" value="1"/>
</dbReference>
<feature type="binding site" evidence="5">
    <location>
        <position position="74"/>
    </location>
    <ligand>
        <name>Fe cation</name>
        <dbReference type="ChEBI" id="CHEBI:24875"/>
        <note>catalytic</note>
    </ligand>
</feature>
<dbReference type="AlphaFoldDB" id="A0A4Y1QQH5"/>
<evidence type="ECO:0000256" key="5">
    <source>
        <dbReference type="PIRSR" id="PIRSR604294-1"/>
    </source>
</evidence>
<comment type="cofactor">
    <cofactor evidence="5">
        <name>Fe(2+)</name>
        <dbReference type="ChEBI" id="CHEBI:29033"/>
    </cofactor>
    <text evidence="5">Binds 1 Fe(2+) ion per subunit.</text>
</comment>
<dbReference type="GO" id="GO:0016121">
    <property type="term" value="P:carotene catabolic process"/>
    <property type="evidence" value="ECO:0007669"/>
    <property type="project" value="TreeGrafter"/>
</dbReference>
<evidence type="ECO:0000256" key="3">
    <source>
        <dbReference type="ARBA" id="ARBA00022964"/>
    </source>
</evidence>
<feature type="binding site" evidence="5">
    <location>
        <position position="8"/>
    </location>
    <ligand>
        <name>Fe cation</name>
        <dbReference type="ChEBI" id="CHEBI:24875"/>
        <note>catalytic</note>
    </ligand>
</feature>
<dbReference type="Pfam" id="PF03055">
    <property type="entry name" value="RPE65"/>
    <property type="match status" value="1"/>
</dbReference>
<dbReference type="GO" id="GO:0046872">
    <property type="term" value="F:metal ion binding"/>
    <property type="evidence" value="ECO:0007669"/>
    <property type="project" value="UniProtKB-KW"/>
</dbReference>
<reference evidence="6" key="1">
    <citation type="journal article" date="2019" name="Science">
        <title>Mutation of a bHLH transcription factor allowed almond domestication.</title>
        <authorList>
            <person name="Sanchez-Perez R."/>
            <person name="Pavan S."/>
            <person name="Mazzeo R."/>
            <person name="Moldovan C."/>
            <person name="Aiese Cigliano R."/>
            <person name="Del Cueto J."/>
            <person name="Ricciardi F."/>
            <person name="Lotti C."/>
            <person name="Ricciardi L."/>
            <person name="Dicenta F."/>
            <person name="Lopez-Marques R.L."/>
            <person name="Lindberg Moller B."/>
        </authorList>
    </citation>
    <scope>NUCLEOTIDE SEQUENCE</scope>
</reference>
<dbReference type="GO" id="GO:0009570">
    <property type="term" value="C:chloroplast stroma"/>
    <property type="evidence" value="ECO:0007669"/>
    <property type="project" value="TreeGrafter"/>
</dbReference>
<evidence type="ECO:0000256" key="4">
    <source>
        <dbReference type="ARBA" id="ARBA00023004"/>
    </source>
</evidence>
<organism evidence="6">
    <name type="scientific">Prunus dulcis</name>
    <name type="common">Almond</name>
    <name type="synonym">Amygdalus dulcis</name>
    <dbReference type="NCBI Taxonomy" id="3755"/>
    <lineage>
        <taxon>Eukaryota</taxon>
        <taxon>Viridiplantae</taxon>
        <taxon>Streptophyta</taxon>
        <taxon>Embryophyta</taxon>
        <taxon>Tracheophyta</taxon>
        <taxon>Spermatophyta</taxon>
        <taxon>Magnoliopsida</taxon>
        <taxon>eudicotyledons</taxon>
        <taxon>Gunneridae</taxon>
        <taxon>Pentapetalae</taxon>
        <taxon>rosids</taxon>
        <taxon>fabids</taxon>
        <taxon>Rosales</taxon>
        <taxon>Rosaceae</taxon>
        <taxon>Amygdaloideae</taxon>
        <taxon>Amygdaleae</taxon>
        <taxon>Prunus</taxon>
    </lineage>
</organism>
<dbReference type="GO" id="GO:0010436">
    <property type="term" value="F:carotenoid dioxygenase activity"/>
    <property type="evidence" value="ECO:0007669"/>
    <property type="project" value="TreeGrafter"/>
</dbReference>
<comment type="similarity">
    <text evidence="1">Belongs to the carotenoid oxygenase family.</text>
</comment>
<accession>A0A4Y1QQH5</accession>
<evidence type="ECO:0000256" key="1">
    <source>
        <dbReference type="ARBA" id="ARBA00006787"/>
    </source>
</evidence>
<dbReference type="EMBL" id="AP019297">
    <property type="protein sequence ID" value="BBG94094.1"/>
    <property type="molecule type" value="Genomic_DNA"/>
</dbReference>
<keyword evidence="3" id="KW-0560">Oxidoreductase</keyword>
<keyword evidence="2 5" id="KW-0479">Metal-binding</keyword>
<sequence length="84" mass="9467">MVTPSFLHDFAITKKYAIFVDIQIGMNPIDMITKGASPVGLDPSKVPRIGVIPRYAKDETEMRWFDVPGFNIIHASMLGMKRML</sequence>
<dbReference type="InterPro" id="IPR004294">
    <property type="entry name" value="Carotenoid_Oase"/>
</dbReference>
<name>A0A4Y1QQH5_PRUDU</name>